<name>W7XEB8_TETTS</name>
<dbReference type="KEGG" id="tet:TTHERM_000042739"/>
<dbReference type="InParanoid" id="W7XEB8"/>
<dbReference type="GeneID" id="24436963"/>
<keyword evidence="2" id="KW-1185">Reference proteome</keyword>
<protein>
    <submittedName>
        <fullName evidence="1">Uncharacterized protein</fullName>
    </submittedName>
</protein>
<evidence type="ECO:0000313" key="2">
    <source>
        <dbReference type="Proteomes" id="UP000009168"/>
    </source>
</evidence>
<dbReference type="EMBL" id="GG662720">
    <property type="protein sequence ID" value="EWS74923.1"/>
    <property type="molecule type" value="Genomic_DNA"/>
</dbReference>
<evidence type="ECO:0000313" key="1">
    <source>
        <dbReference type="EMBL" id="EWS74923.1"/>
    </source>
</evidence>
<reference evidence="2" key="1">
    <citation type="journal article" date="2006" name="PLoS Biol.">
        <title>Macronuclear genome sequence of the ciliate Tetrahymena thermophila, a model eukaryote.</title>
        <authorList>
            <person name="Eisen J.A."/>
            <person name="Coyne R.S."/>
            <person name="Wu M."/>
            <person name="Wu D."/>
            <person name="Thiagarajan M."/>
            <person name="Wortman J.R."/>
            <person name="Badger J.H."/>
            <person name="Ren Q."/>
            <person name="Amedeo P."/>
            <person name="Jones K.M."/>
            <person name="Tallon L.J."/>
            <person name="Delcher A.L."/>
            <person name="Salzberg S.L."/>
            <person name="Silva J.C."/>
            <person name="Haas B.J."/>
            <person name="Majoros W.H."/>
            <person name="Farzad M."/>
            <person name="Carlton J.M."/>
            <person name="Smith R.K. Jr."/>
            <person name="Garg J."/>
            <person name="Pearlman R.E."/>
            <person name="Karrer K.M."/>
            <person name="Sun L."/>
            <person name="Manning G."/>
            <person name="Elde N.C."/>
            <person name="Turkewitz A.P."/>
            <person name="Asai D.J."/>
            <person name="Wilkes D.E."/>
            <person name="Wang Y."/>
            <person name="Cai H."/>
            <person name="Collins K."/>
            <person name="Stewart B.A."/>
            <person name="Lee S.R."/>
            <person name="Wilamowska K."/>
            <person name="Weinberg Z."/>
            <person name="Ruzzo W.L."/>
            <person name="Wloga D."/>
            <person name="Gaertig J."/>
            <person name="Frankel J."/>
            <person name="Tsao C.-C."/>
            <person name="Gorovsky M.A."/>
            <person name="Keeling P.J."/>
            <person name="Waller R.F."/>
            <person name="Patron N.J."/>
            <person name="Cherry J.M."/>
            <person name="Stover N.A."/>
            <person name="Krieger C.J."/>
            <person name="del Toro C."/>
            <person name="Ryder H.F."/>
            <person name="Williamson S.C."/>
            <person name="Barbeau R.A."/>
            <person name="Hamilton E.P."/>
            <person name="Orias E."/>
        </authorList>
    </citation>
    <scope>NUCLEOTIDE SEQUENCE [LARGE SCALE GENOMIC DNA]</scope>
    <source>
        <strain evidence="2">SB210</strain>
    </source>
</reference>
<proteinExistence type="predicted"/>
<accession>W7XEB8</accession>
<sequence length="52" mass="6460">MEKDYHMSLYLDSLMQNLDKLLHMIRNSYRRGVHHYILMYRLHFAQRTCTNT</sequence>
<dbReference type="RefSeq" id="XP_012652636.1">
    <property type="nucleotide sequence ID" value="XM_012797182.1"/>
</dbReference>
<organism evidence="1 2">
    <name type="scientific">Tetrahymena thermophila (strain SB210)</name>
    <dbReference type="NCBI Taxonomy" id="312017"/>
    <lineage>
        <taxon>Eukaryota</taxon>
        <taxon>Sar</taxon>
        <taxon>Alveolata</taxon>
        <taxon>Ciliophora</taxon>
        <taxon>Intramacronucleata</taxon>
        <taxon>Oligohymenophorea</taxon>
        <taxon>Hymenostomatida</taxon>
        <taxon>Tetrahymenina</taxon>
        <taxon>Tetrahymenidae</taxon>
        <taxon>Tetrahymena</taxon>
    </lineage>
</organism>
<dbReference type="AlphaFoldDB" id="W7XEB8"/>
<gene>
    <name evidence="1" type="ORF">TTHERM_000042739</name>
</gene>
<dbReference type="Proteomes" id="UP000009168">
    <property type="component" value="Unassembled WGS sequence"/>
</dbReference>